<accession>A0A645H2L7</accession>
<proteinExistence type="predicted"/>
<dbReference type="AlphaFoldDB" id="A0A645H2L7"/>
<sequence>MAMDINIESKNIMALTAKIAKIDKLLLKNASILEPKEKLLLSIVTEASPFPKPMTANPPKNPRIITMPIIMKRPFSTPNLNIGGREMEIIKEPINMVIATENKLSIKGILPISALTSNERILPKNIKISAITYLPITNVFLDTGMVSAYLAKPARSSKDNAVIGSIAQKIIITPVRKLLFLVIIEMKKYTLKNKSIGSICFFKLKKSFIIKPLILFPPNTIK</sequence>
<gene>
    <name evidence="1" type="ORF">SDC9_180741</name>
</gene>
<evidence type="ECO:0000313" key="1">
    <source>
        <dbReference type="EMBL" id="MPN33257.1"/>
    </source>
</evidence>
<reference evidence="1" key="1">
    <citation type="submission" date="2019-08" db="EMBL/GenBank/DDBJ databases">
        <authorList>
            <person name="Kucharzyk K."/>
            <person name="Murdoch R.W."/>
            <person name="Higgins S."/>
            <person name="Loffler F."/>
        </authorList>
    </citation>
    <scope>NUCLEOTIDE SEQUENCE</scope>
</reference>
<dbReference type="EMBL" id="VSSQ01085669">
    <property type="protein sequence ID" value="MPN33257.1"/>
    <property type="molecule type" value="Genomic_DNA"/>
</dbReference>
<comment type="caution">
    <text evidence="1">The sequence shown here is derived from an EMBL/GenBank/DDBJ whole genome shotgun (WGS) entry which is preliminary data.</text>
</comment>
<protein>
    <submittedName>
        <fullName evidence="1">Uncharacterized protein</fullName>
    </submittedName>
</protein>
<name>A0A645H2L7_9ZZZZ</name>
<organism evidence="1">
    <name type="scientific">bioreactor metagenome</name>
    <dbReference type="NCBI Taxonomy" id="1076179"/>
    <lineage>
        <taxon>unclassified sequences</taxon>
        <taxon>metagenomes</taxon>
        <taxon>ecological metagenomes</taxon>
    </lineage>
</organism>